<dbReference type="PANTHER" id="PTHR33540">
    <property type="entry name" value="TRNA THREONYLCARBAMOYLADENOSINE BIOSYNTHESIS PROTEIN TSAE"/>
    <property type="match status" value="1"/>
</dbReference>
<dbReference type="PANTHER" id="PTHR33540:SF2">
    <property type="entry name" value="TRNA THREONYLCARBAMOYLADENOSINE BIOSYNTHESIS PROTEIN TSAE"/>
    <property type="match status" value="1"/>
</dbReference>
<accession>A2C619</accession>
<dbReference type="GO" id="GO:0005524">
    <property type="term" value="F:ATP binding"/>
    <property type="evidence" value="ECO:0007669"/>
    <property type="project" value="UniProtKB-KW"/>
</dbReference>
<keyword evidence="7" id="KW-0547">Nucleotide-binding</keyword>
<dbReference type="HOGENOM" id="CLU_087829_3_1_3"/>
<protein>
    <recommendedName>
        <fullName evidence="3">tRNA threonylcarbamoyladenosine biosynthesis protein TsaE</fullName>
    </recommendedName>
    <alternativeName>
        <fullName evidence="10">t(6)A37 threonylcarbamoyladenosine biosynthesis protein TsaE</fullName>
    </alternativeName>
</protein>
<evidence type="ECO:0000313" key="12">
    <source>
        <dbReference type="Proteomes" id="UP000002274"/>
    </source>
</evidence>
<dbReference type="AlphaFoldDB" id="A2C619"/>
<evidence type="ECO:0000256" key="4">
    <source>
        <dbReference type="ARBA" id="ARBA00022490"/>
    </source>
</evidence>
<dbReference type="GO" id="GO:0016301">
    <property type="term" value="F:kinase activity"/>
    <property type="evidence" value="ECO:0007669"/>
    <property type="project" value="UniProtKB-KW"/>
</dbReference>
<evidence type="ECO:0000256" key="3">
    <source>
        <dbReference type="ARBA" id="ARBA00019010"/>
    </source>
</evidence>
<keyword evidence="8" id="KW-0067">ATP-binding</keyword>
<dbReference type="NCBIfam" id="TIGR00150">
    <property type="entry name" value="T6A_YjeE"/>
    <property type="match status" value="1"/>
</dbReference>
<evidence type="ECO:0000256" key="10">
    <source>
        <dbReference type="ARBA" id="ARBA00032441"/>
    </source>
</evidence>
<gene>
    <name evidence="11" type="ordered locus">P9303_01741</name>
</gene>
<dbReference type="GO" id="GO:0046872">
    <property type="term" value="F:metal ion binding"/>
    <property type="evidence" value="ECO:0007669"/>
    <property type="project" value="UniProtKB-KW"/>
</dbReference>
<dbReference type="SUPFAM" id="SSF52540">
    <property type="entry name" value="P-loop containing nucleoside triphosphate hydrolases"/>
    <property type="match status" value="1"/>
</dbReference>
<evidence type="ECO:0000256" key="1">
    <source>
        <dbReference type="ARBA" id="ARBA00004496"/>
    </source>
</evidence>
<proteinExistence type="inferred from homology"/>
<evidence type="ECO:0000256" key="8">
    <source>
        <dbReference type="ARBA" id="ARBA00022840"/>
    </source>
</evidence>
<reference evidence="11 12" key="1">
    <citation type="journal article" date="2007" name="PLoS Genet.">
        <title>Patterns and implications of gene gain and loss in the evolution of Prochlorococcus.</title>
        <authorList>
            <person name="Kettler G.C."/>
            <person name="Martiny A.C."/>
            <person name="Huang K."/>
            <person name="Zucker J."/>
            <person name="Coleman M.L."/>
            <person name="Rodrigue S."/>
            <person name="Chen F."/>
            <person name="Lapidus A."/>
            <person name="Ferriera S."/>
            <person name="Johnson J."/>
            <person name="Steglich C."/>
            <person name="Church G.M."/>
            <person name="Richardson P."/>
            <person name="Chisholm S.W."/>
        </authorList>
    </citation>
    <scope>NUCLEOTIDE SEQUENCE [LARGE SCALE GENOMIC DNA]</scope>
    <source>
        <strain evidence="11 12">MIT 9303</strain>
    </source>
</reference>
<keyword evidence="4" id="KW-0963">Cytoplasm</keyword>
<keyword evidence="5" id="KW-0819">tRNA processing</keyword>
<comment type="similarity">
    <text evidence="2">Belongs to the TsaE family.</text>
</comment>
<dbReference type="EMBL" id="CP000554">
    <property type="protein sequence ID" value="ABM76929.1"/>
    <property type="molecule type" value="Genomic_DNA"/>
</dbReference>
<evidence type="ECO:0000256" key="2">
    <source>
        <dbReference type="ARBA" id="ARBA00007599"/>
    </source>
</evidence>
<dbReference type="InterPro" id="IPR003442">
    <property type="entry name" value="T6A_TsaE"/>
</dbReference>
<dbReference type="Gene3D" id="3.40.50.300">
    <property type="entry name" value="P-loop containing nucleotide triphosphate hydrolases"/>
    <property type="match status" value="1"/>
</dbReference>
<keyword evidence="11" id="KW-0418">Kinase</keyword>
<comment type="subcellular location">
    <subcellularLocation>
        <location evidence="1">Cytoplasm</location>
    </subcellularLocation>
</comment>
<name>A2C619_PROM3</name>
<evidence type="ECO:0000256" key="5">
    <source>
        <dbReference type="ARBA" id="ARBA00022694"/>
    </source>
</evidence>
<dbReference type="Pfam" id="PF02367">
    <property type="entry name" value="TsaE"/>
    <property type="match status" value="1"/>
</dbReference>
<evidence type="ECO:0000256" key="7">
    <source>
        <dbReference type="ARBA" id="ARBA00022741"/>
    </source>
</evidence>
<dbReference type="KEGG" id="pmf:P9303_01741"/>
<dbReference type="GO" id="GO:0005737">
    <property type="term" value="C:cytoplasm"/>
    <property type="evidence" value="ECO:0007669"/>
    <property type="project" value="UniProtKB-SubCell"/>
</dbReference>
<keyword evidence="6" id="KW-0479">Metal-binding</keyword>
<dbReference type="GO" id="GO:0002949">
    <property type="term" value="P:tRNA threonylcarbamoyladenosine modification"/>
    <property type="evidence" value="ECO:0007669"/>
    <property type="project" value="InterPro"/>
</dbReference>
<dbReference type="STRING" id="59922.P9303_01741"/>
<keyword evidence="9" id="KW-0460">Magnesium</keyword>
<sequence>MYGNLSEVAETSGSLRGQSTDDSWILENLDATRCLGIVLVQRLPALSVLLLEGPLGAGKTSLVQGIATALGIREPITSPTYALAQHYPDGNPPLIHLDLYRLEQPSTANELFLQEEEEAQALGALMAVEWPDRLSLNLPEAWRLQLQHRAQGGRLAQFTSPATDPKNSSTCI</sequence>
<keyword evidence="11" id="KW-0808">Transferase</keyword>
<dbReference type="InterPro" id="IPR027417">
    <property type="entry name" value="P-loop_NTPase"/>
</dbReference>
<evidence type="ECO:0000256" key="9">
    <source>
        <dbReference type="ARBA" id="ARBA00022842"/>
    </source>
</evidence>
<evidence type="ECO:0000256" key="6">
    <source>
        <dbReference type="ARBA" id="ARBA00022723"/>
    </source>
</evidence>
<organism evidence="11 12">
    <name type="scientific">Prochlorococcus marinus (strain MIT 9303)</name>
    <dbReference type="NCBI Taxonomy" id="59922"/>
    <lineage>
        <taxon>Bacteria</taxon>
        <taxon>Bacillati</taxon>
        <taxon>Cyanobacteriota</taxon>
        <taxon>Cyanophyceae</taxon>
        <taxon>Synechococcales</taxon>
        <taxon>Prochlorococcaceae</taxon>
        <taxon>Prochlorococcus</taxon>
    </lineage>
</organism>
<evidence type="ECO:0000313" key="11">
    <source>
        <dbReference type="EMBL" id="ABM76929.1"/>
    </source>
</evidence>
<dbReference type="Proteomes" id="UP000002274">
    <property type="component" value="Chromosome"/>
</dbReference>